<evidence type="ECO:0000313" key="1">
    <source>
        <dbReference type="EMBL" id="KAL1631719.1"/>
    </source>
</evidence>
<gene>
    <name evidence="1" type="ORF">SLS56_004393</name>
</gene>
<organism evidence="1 2">
    <name type="scientific">Neofusicoccum ribis</name>
    <dbReference type="NCBI Taxonomy" id="45134"/>
    <lineage>
        <taxon>Eukaryota</taxon>
        <taxon>Fungi</taxon>
        <taxon>Dikarya</taxon>
        <taxon>Ascomycota</taxon>
        <taxon>Pezizomycotina</taxon>
        <taxon>Dothideomycetes</taxon>
        <taxon>Dothideomycetes incertae sedis</taxon>
        <taxon>Botryosphaeriales</taxon>
        <taxon>Botryosphaeriaceae</taxon>
        <taxon>Neofusicoccum</taxon>
    </lineage>
</organism>
<proteinExistence type="predicted"/>
<comment type="caution">
    <text evidence="1">The sequence shown here is derived from an EMBL/GenBank/DDBJ whole genome shotgun (WGS) entry which is preliminary data.</text>
</comment>
<dbReference type="Proteomes" id="UP001521116">
    <property type="component" value="Unassembled WGS sequence"/>
</dbReference>
<name>A0ABR3SWK6_9PEZI</name>
<keyword evidence="2" id="KW-1185">Reference proteome</keyword>
<accession>A0ABR3SWK6</accession>
<sequence length="175" mass="20071">MGHLNNMGRLGTANMILNLHRLFSTRSMASITSLEMSWHLLSSNMTSSNYDPEELASLTRIMPPAFPHLKRLYISLWGRFHLGRRPSPSVVDKSEQALLVPFDAMVSKMTIEMKHCTIALHTSNFDPLYIRAMEADESSDRADWIGCLQFWRAIPQREEGPINHRGYWNPGLEEK</sequence>
<dbReference type="EMBL" id="JAJVDC020000039">
    <property type="protein sequence ID" value="KAL1631719.1"/>
    <property type="molecule type" value="Genomic_DNA"/>
</dbReference>
<protein>
    <submittedName>
        <fullName evidence="1">Uncharacterized protein</fullName>
    </submittedName>
</protein>
<evidence type="ECO:0000313" key="2">
    <source>
        <dbReference type="Proteomes" id="UP001521116"/>
    </source>
</evidence>
<reference evidence="1 2" key="1">
    <citation type="submission" date="2024-02" db="EMBL/GenBank/DDBJ databases">
        <title>De novo assembly and annotation of 12 fungi associated with fruit tree decline syndrome in Ontario, Canada.</title>
        <authorList>
            <person name="Sulman M."/>
            <person name="Ellouze W."/>
            <person name="Ilyukhin E."/>
        </authorList>
    </citation>
    <scope>NUCLEOTIDE SEQUENCE [LARGE SCALE GENOMIC DNA]</scope>
    <source>
        <strain evidence="1 2">M1-105</strain>
    </source>
</reference>